<comment type="caution">
    <text evidence="2">The sequence shown here is derived from an EMBL/GenBank/DDBJ whole genome shotgun (WGS) entry which is preliminary data.</text>
</comment>
<proteinExistence type="predicted"/>
<organism evidence="2 3">
    <name type="scientific">Caenorhabditis nigoni</name>
    <dbReference type="NCBI Taxonomy" id="1611254"/>
    <lineage>
        <taxon>Eukaryota</taxon>
        <taxon>Metazoa</taxon>
        <taxon>Ecdysozoa</taxon>
        <taxon>Nematoda</taxon>
        <taxon>Chromadorea</taxon>
        <taxon>Rhabditida</taxon>
        <taxon>Rhabditina</taxon>
        <taxon>Rhabditomorpha</taxon>
        <taxon>Rhabditoidea</taxon>
        <taxon>Rhabditidae</taxon>
        <taxon>Peloderinae</taxon>
        <taxon>Caenorhabditis</taxon>
    </lineage>
</organism>
<evidence type="ECO:0000313" key="3">
    <source>
        <dbReference type="Proteomes" id="UP000230233"/>
    </source>
</evidence>
<dbReference type="AlphaFoldDB" id="A0A2G5USR0"/>
<evidence type="ECO:0000313" key="2">
    <source>
        <dbReference type="EMBL" id="PIC42578.1"/>
    </source>
</evidence>
<protein>
    <submittedName>
        <fullName evidence="2">Uncharacterized protein</fullName>
    </submittedName>
</protein>
<feature type="coiled-coil region" evidence="1">
    <location>
        <begin position="26"/>
        <end position="67"/>
    </location>
</feature>
<name>A0A2G5USR0_9PELO</name>
<sequence length="343" mass="39410">MAANDYNMDVETQRRIEYTRQKVMRIEQMNEQLRKLTKANKNSEEKLERLLKRKDSLELDVARLADASMRAEPELGAELMHSIEEPMEVDILYGEAHREKMGHLKVLLNEIIVNTSFNEKAMCKEIGHQEAEFENRLRAAIKTRTSMSLKTDEAQKRNEMLLREQANLYEDVQEMEANIEKFDAARWLLNVEKRRVSDILDRTKREPKSGIPYRKPYVVVSEASSLEDLVTSSASLTHDHYASDHHFDKNVPEINATVSFKDVVEPTEKVIIHKEGCPKSKKKLCPIPHSNSLISEKEPIQQKPVCRIHGKSASHLPINGIDLMDMIAKTLQNDSSFIASNFS</sequence>
<feature type="coiled-coil region" evidence="1">
    <location>
        <begin position="158"/>
        <end position="185"/>
    </location>
</feature>
<dbReference type="Proteomes" id="UP000230233">
    <property type="component" value="Chromosome III"/>
</dbReference>
<keyword evidence="1" id="KW-0175">Coiled coil</keyword>
<dbReference type="OrthoDB" id="5856355at2759"/>
<evidence type="ECO:0000256" key="1">
    <source>
        <dbReference type="SAM" id="Coils"/>
    </source>
</evidence>
<keyword evidence="3" id="KW-1185">Reference proteome</keyword>
<reference evidence="3" key="1">
    <citation type="submission" date="2017-10" db="EMBL/GenBank/DDBJ databases">
        <title>Rapid genome shrinkage in a self-fertile nematode reveals novel sperm competition proteins.</title>
        <authorList>
            <person name="Yin D."/>
            <person name="Schwarz E.M."/>
            <person name="Thomas C.G."/>
            <person name="Felde R.L."/>
            <person name="Korf I.F."/>
            <person name="Cutter A.D."/>
            <person name="Schartner C.M."/>
            <person name="Ralston E.J."/>
            <person name="Meyer B.J."/>
            <person name="Haag E.S."/>
        </authorList>
    </citation>
    <scope>NUCLEOTIDE SEQUENCE [LARGE SCALE GENOMIC DNA]</scope>
    <source>
        <strain evidence="3">JU1422</strain>
    </source>
</reference>
<gene>
    <name evidence="2" type="primary">Cni-Y45F3A.1</name>
    <name evidence="2" type="synonym">Cnig_chr_III.g9610</name>
    <name evidence="2" type="ORF">B9Z55_009610</name>
</gene>
<dbReference type="EMBL" id="PDUG01000003">
    <property type="protein sequence ID" value="PIC42578.1"/>
    <property type="molecule type" value="Genomic_DNA"/>
</dbReference>
<accession>A0A2G5USR0</accession>